<evidence type="ECO:0000313" key="3">
    <source>
        <dbReference type="EMBL" id="PPQ91642.1"/>
    </source>
</evidence>
<organism evidence="3 4">
    <name type="scientific">Psilocybe cyanescens</name>
    <dbReference type="NCBI Taxonomy" id="93625"/>
    <lineage>
        <taxon>Eukaryota</taxon>
        <taxon>Fungi</taxon>
        <taxon>Dikarya</taxon>
        <taxon>Basidiomycota</taxon>
        <taxon>Agaricomycotina</taxon>
        <taxon>Agaricomycetes</taxon>
        <taxon>Agaricomycetidae</taxon>
        <taxon>Agaricales</taxon>
        <taxon>Agaricineae</taxon>
        <taxon>Strophariaceae</taxon>
        <taxon>Psilocybe</taxon>
    </lineage>
</organism>
<dbReference type="STRING" id="93625.A0A409XLK9"/>
<evidence type="ECO:0000256" key="1">
    <source>
        <dbReference type="SAM" id="MobiDB-lite"/>
    </source>
</evidence>
<dbReference type="EMBL" id="NHYD01001267">
    <property type="protein sequence ID" value="PPQ91642.1"/>
    <property type="molecule type" value="Genomic_DNA"/>
</dbReference>
<evidence type="ECO:0000313" key="4">
    <source>
        <dbReference type="Proteomes" id="UP000283269"/>
    </source>
</evidence>
<comment type="caution">
    <text evidence="3">The sequence shown here is derived from an EMBL/GenBank/DDBJ whole genome shotgun (WGS) entry which is preliminary data.</text>
</comment>
<keyword evidence="2" id="KW-0472">Membrane</keyword>
<reference evidence="3 4" key="1">
    <citation type="journal article" date="2018" name="Evol. Lett.">
        <title>Horizontal gene cluster transfer increased hallucinogenic mushroom diversity.</title>
        <authorList>
            <person name="Reynolds H.T."/>
            <person name="Vijayakumar V."/>
            <person name="Gluck-Thaler E."/>
            <person name="Korotkin H.B."/>
            <person name="Matheny P.B."/>
            <person name="Slot J.C."/>
        </authorList>
    </citation>
    <scope>NUCLEOTIDE SEQUENCE [LARGE SCALE GENOMIC DNA]</scope>
    <source>
        <strain evidence="3 4">2631</strain>
    </source>
</reference>
<protein>
    <submittedName>
        <fullName evidence="3">Uncharacterized protein</fullName>
    </submittedName>
</protein>
<gene>
    <name evidence="3" type="ORF">CVT25_013197</name>
</gene>
<keyword evidence="2" id="KW-0812">Transmembrane</keyword>
<keyword evidence="2" id="KW-1133">Transmembrane helix</keyword>
<feature type="compositionally biased region" description="Polar residues" evidence="1">
    <location>
        <begin position="219"/>
        <end position="237"/>
    </location>
</feature>
<dbReference type="Proteomes" id="UP000283269">
    <property type="component" value="Unassembled WGS sequence"/>
</dbReference>
<dbReference type="AlphaFoldDB" id="A0A409XLK9"/>
<evidence type="ECO:0000256" key="2">
    <source>
        <dbReference type="SAM" id="Phobius"/>
    </source>
</evidence>
<keyword evidence="4" id="KW-1185">Reference proteome</keyword>
<feature type="region of interest" description="Disordered" evidence="1">
    <location>
        <begin position="215"/>
        <end position="237"/>
    </location>
</feature>
<feature type="transmembrane region" description="Helical" evidence="2">
    <location>
        <begin position="137"/>
        <end position="160"/>
    </location>
</feature>
<accession>A0A409XLK9</accession>
<feature type="region of interest" description="Disordered" evidence="1">
    <location>
        <begin position="110"/>
        <end position="129"/>
    </location>
</feature>
<sequence>MLLRVSIDNAAILLDSSDPAIQCGEGWQDLRDMGKMTLQNSTKVTLDFVACCLKGVGIFELVSLISAGNIPGAASSAAYFIDGGTPTRLTPGAMELYNQIFFQTPQLSAGQHWSSEGPHASSLNSDSSGETSSKAPIGAIVGGLVDGLVLVIAFILLLLFHRRKKRKANELEEYDPVDGDLDVVEPFHAMPSASVSVPQRSPDIQSAFYNPFHDRVGGANTSKAQPQFTPNRVGTPS</sequence>
<proteinExistence type="predicted"/>
<dbReference type="InParanoid" id="A0A409XLK9"/>
<name>A0A409XLK9_PSICY</name>